<keyword evidence="3" id="KW-1185">Reference proteome</keyword>
<sequence length="505" mass="57621">MGDNSSINILPTELILEIMFVSHPLSILHCRQVSNRLKDIIDTSNDVKVIIDLYEHGCVLVYPRTRPLSDVWANFVRDQRALLQGDARRFRRAGPQQVPDYMITDGVIVRAGADDPFLGPGETSTLQLTSCRYTSKQREIDLRISLTKEGLLRRVAISRQRNILAVAETKVEPSGKHPSYMVYLFPLAGDLSHEPQTLSFDPNNTEGLCSAEWGRLEEINLYENLVSITIKNSRAHFREQHTIVIWDWECGRQLAVLTCVHFFAFLSSQRAVVLYAGYDRVLWVVSLHTLKYRRLIPPDAMSVSECGSQDFAERGTCGEEYVLDRTLDIFLLRVMCIGGSQHIVCVISKQKLDRFVQSLDDAGDLRNKLAWNAWGPPLSRIFKQSDYTLWYARNRDRYHPRPTAGHYQTVFHGDKGLYSGNRPPHAEVIWDRGILDFNPRPIRRGTPSPFEIKLGEVVSEPSILTSEDIRGILFPLESTLPYRRILTDDILVCEPGIWPSDLLFL</sequence>
<evidence type="ECO:0000259" key="1">
    <source>
        <dbReference type="PROSITE" id="PS50181"/>
    </source>
</evidence>
<evidence type="ECO:0000313" key="3">
    <source>
        <dbReference type="Proteomes" id="UP000007148"/>
    </source>
</evidence>
<dbReference type="PROSITE" id="PS50181">
    <property type="entry name" value="FBOX"/>
    <property type="match status" value="1"/>
</dbReference>
<protein>
    <recommendedName>
        <fullName evidence="1">F-box domain-containing protein</fullName>
    </recommendedName>
</protein>
<dbReference type="Proteomes" id="UP000007148">
    <property type="component" value="Unassembled WGS sequence"/>
</dbReference>
<accession>G4TH19</accession>
<dbReference type="InterPro" id="IPR001810">
    <property type="entry name" value="F-box_dom"/>
</dbReference>
<dbReference type="InterPro" id="IPR036047">
    <property type="entry name" value="F-box-like_dom_sf"/>
</dbReference>
<dbReference type="SUPFAM" id="SSF101908">
    <property type="entry name" value="Putative isomerase YbhE"/>
    <property type="match status" value="1"/>
</dbReference>
<dbReference type="InParanoid" id="G4TH19"/>
<feature type="domain" description="F-box" evidence="1">
    <location>
        <begin position="4"/>
        <end position="50"/>
    </location>
</feature>
<gene>
    <name evidence="2" type="ORF">PIIN_04555</name>
</gene>
<proteinExistence type="predicted"/>
<dbReference type="HOGENOM" id="CLU_539807_0_0_1"/>
<comment type="caution">
    <text evidence="2">The sequence shown here is derived from an EMBL/GenBank/DDBJ whole genome shotgun (WGS) entry which is preliminary data.</text>
</comment>
<dbReference type="AlphaFoldDB" id="G4TH19"/>
<dbReference type="SUPFAM" id="SSF81383">
    <property type="entry name" value="F-box domain"/>
    <property type="match status" value="1"/>
</dbReference>
<dbReference type="OrthoDB" id="3174109at2759"/>
<reference evidence="2 3" key="1">
    <citation type="journal article" date="2011" name="PLoS Pathog.">
        <title>Endophytic Life Strategies Decoded by Genome and Transcriptome Analyses of the Mutualistic Root Symbiont Piriformospora indica.</title>
        <authorList>
            <person name="Zuccaro A."/>
            <person name="Lahrmann U."/>
            <person name="Guldener U."/>
            <person name="Langen G."/>
            <person name="Pfiffi S."/>
            <person name="Biedenkopf D."/>
            <person name="Wong P."/>
            <person name="Samans B."/>
            <person name="Grimm C."/>
            <person name="Basiewicz M."/>
            <person name="Murat C."/>
            <person name="Martin F."/>
            <person name="Kogel K.H."/>
        </authorList>
    </citation>
    <scope>NUCLEOTIDE SEQUENCE [LARGE SCALE GENOMIC DNA]</scope>
    <source>
        <strain evidence="2 3">DSM 11827</strain>
    </source>
</reference>
<dbReference type="EMBL" id="CAFZ01000088">
    <property type="protein sequence ID" value="CCA70618.1"/>
    <property type="molecule type" value="Genomic_DNA"/>
</dbReference>
<evidence type="ECO:0000313" key="2">
    <source>
        <dbReference type="EMBL" id="CCA70618.1"/>
    </source>
</evidence>
<name>G4TH19_SERID</name>
<organism evidence="2 3">
    <name type="scientific">Serendipita indica (strain DSM 11827)</name>
    <name type="common">Root endophyte fungus</name>
    <name type="synonym">Piriformospora indica</name>
    <dbReference type="NCBI Taxonomy" id="1109443"/>
    <lineage>
        <taxon>Eukaryota</taxon>
        <taxon>Fungi</taxon>
        <taxon>Dikarya</taxon>
        <taxon>Basidiomycota</taxon>
        <taxon>Agaricomycotina</taxon>
        <taxon>Agaricomycetes</taxon>
        <taxon>Sebacinales</taxon>
        <taxon>Serendipitaceae</taxon>
        <taxon>Serendipita</taxon>
    </lineage>
</organism>